<evidence type="ECO:0000313" key="3">
    <source>
        <dbReference type="EMBL" id="VVB04052.1"/>
    </source>
</evidence>
<feature type="region of interest" description="Disordered" evidence="1">
    <location>
        <begin position="1"/>
        <end position="38"/>
    </location>
</feature>
<feature type="compositionally biased region" description="Polar residues" evidence="1">
    <location>
        <begin position="1"/>
        <end position="36"/>
    </location>
</feature>
<evidence type="ECO:0000313" key="4">
    <source>
        <dbReference type="Proteomes" id="UP000489600"/>
    </source>
</evidence>
<protein>
    <submittedName>
        <fullName evidence="3">Uncharacterized protein</fullName>
    </submittedName>
</protein>
<keyword evidence="2" id="KW-0472">Membrane</keyword>
<dbReference type="Proteomes" id="UP000489600">
    <property type="component" value="Unassembled WGS sequence"/>
</dbReference>
<organism evidence="3 4">
    <name type="scientific">Arabis nemorensis</name>
    <dbReference type="NCBI Taxonomy" id="586526"/>
    <lineage>
        <taxon>Eukaryota</taxon>
        <taxon>Viridiplantae</taxon>
        <taxon>Streptophyta</taxon>
        <taxon>Embryophyta</taxon>
        <taxon>Tracheophyta</taxon>
        <taxon>Spermatophyta</taxon>
        <taxon>Magnoliopsida</taxon>
        <taxon>eudicotyledons</taxon>
        <taxon>Gunneridae</taxon>
        <taxon>Pentapetalae</taxon>
        <taxon>rosids</taxon>
        <taxon>malvids</taxon>
        <taxon>Brassicales</taxon>
        <taxon>Brassicaceae</taxon>
        <taxon>Arabideae</taxon>
        <taxon>Arabis</taxon>
    </lineage>
</organism>
<dbReference type="EMBL" id="CABITT030000005">
    <property type="protein sequence ID" value="VVB04052.1"/>
    <property type="molecule type" value="Genomic_DNA"/>
</dbReference>
<accession>A0A565BRQ3</accession>
<keyword evidence="2" id="KW-0812">Transmembrane</keyword>
<evidence type="ECO:0000256" key="1">
    <source>
        <dbReference type="SAM" id="MobiDB-lite"/>
    </source>
</evidence>
<feature type="transmembrane region" description="Helical" evidence="2">
    <location>
        <begin position="42"/>
        <end position="66"/>
    </location>
</feature>
<proteinExistence type="predicted"/>
<sequence length="97" mass="10686">MELNLSQDQLVDCKGTQSKSRSTTLNSSQHETSDGGTKNRKMAIAIGLSLACVCLLIIGSGFLLWWKRRKAQQDINEHESATSNFISKNLVGKVYKG</sequence>
<gene>
    <name evidence="3" type="ORF">ANE_LOCUS14496</name>
</gene>
<comment type="caution">
    <text evidence="3">The sequence shown here is derived from an EMBL/GenBank/DDBJ whole genome shotgun (WGS) entry which is preliminary data.</text>
</comment>
<keyword evidence="2" id="KW-1133">Transmembrane helix</keyword>
<keyword evidence="4" id="KW-1185">Reference proteome</keyword>
<reference evidence="3" key="1">
    <citation type="submission" date="2019-07" db="EMBL/GenBank/DDBJ databases">
        <authorList>
            <person name="Dittberner H."/>
        </authorList>
    </citation>
    <scope>NUCLEOTIDE SEQUENCE [LARGE SCALE GENOMIC DNA]</scope>
</reference>
<name>A0A565BRQ3_9BRAS</name>
<evidence type="ECO:0000256" key="2">
    <source>
        <dbReference type="SAM" id="Phobius"/>
    </source>
</evidence>
<dbReference type="AlphaFoldDB" id="A0A565BRQ3"/>